<comment type="catalytic activity">
    <reaction evidence="3">
        <text>thiosulfate + hydrogen cyanide = thiocyanate + sulfite + 2 H(+)</text>
        <dbReference type="Rhea" id="RHEA:16881"/>
        <dbReference type="ChEBI" id="CHEBI:15378"/>
        <dbReference type="ChEBI" id="CHEBI:17359"/>
        <dbReference type="ChEBI" id="CHEBI:18022"/>
        <dbReference type="ChEBI" id="CHEBI:18407"/>
        <dbReference type="ChEBI" id="CHEBI:33542"/>
        <dbReference type="EC" id="2.8.1.1"/>
    </reaction>
</comment>
<proteinExistence type="inferred from homology"/>
<feature type="domain" description="Rhodanese" evidence="4">
    <location>
        <begin position="15"/>
        <end position="102"/>
    </location>
</feature>
<comment type="similarity">
    <text evidence="3">Belongs to the GlpE family.</text>
</comment>
<dbReference type="PANTHER" id="PTHR43031">
    <property type="entry name" value="FAD-DEPENDENT OXIDOREDUCTASE"/>
    <property type="match status" value="1"/>
</dbReference>
<sequence length="104" mass="11171">MQPFQHISIADVASQQSELVIADIRDSGSFSAAHIEGAVNLSNDNLGEFLQATPKEQPVVVVCYHGVSSQQAAQFLTEQGFETVYSMDGGFEGWRVGQPVVSGQ</sequence>
<dbReference type="SUPFAM" id="SSF52821">
    <property type="entry name" value="Rhodanese/Cell cycle control phosphatase"/>
    <property type="match status" value="1"/>
</dbReference>
<dbReference type="HAMAP" id="MF_01009">
    <property type="entry name" value="Thiosulf_sulfurtr"/>
    <property type="match status" value="1"/>
</dbReference>
<protein>
    <recommendedName>
        <fullName evidence="3">Thiosulfate sulfurtransferase GlpE</fullName>
        <ecNumber evidence="3">2.8.1.1</ecNumber>
    </recommendedName>
</protein>
<dbReference type="Gene3D" id="3.40.250.10">
    <property type="entry name" value="Rhodanese-like domain"/>
    <property type="match status" value="1"/>
</dbReference>
<comment type="caution">
    <text evidence="5">The sequence shown here is derived from an EMBL/GenBank/DDBJ whole genome shotgun (WGS) entry which is preliminary data.</text>
</comment>
<dbReference type="PROSITE" id="PS50206">
    <property type="entry name" value="RHODANESE_3"/>
    <property type="match status" value="1"/>
</dbReference>
<dbReference type="InterPro" id="IPR001763">
    <property type="entry name" value="Rhodanese-like_dom"/>
</dbReference>
<dbReference type="GO" id="GO:0004792">
    <property type="term" value="F:thiosulfate-cyanide sulfurtransferase activity"/>
    <property type="evidence" value="ECO:0007669"/>
    <property type="project" value="UniProtKB-EC"/>
</dbReference>
<comment type="function">
    <text evidence="3">Transferase that catalyzes the transfer of sulfur from thiosulfate to thiophilic acceptors such as cyanide or dithiols. May function in a CysM-independent thiosulfate assimilation pathway by catalyzing the conversion of thiosulfate to sulfite, which can then be used for L-cysteine biosynthesis.</text>
</comment>
<evidence type="ECO:0000256" key="3">
    <source>
        <dbReference type="HAMAP-Rule" id="MF_01009"/>
    </source>
</evidence>
<reference evidence="5 6" key="1">
    <citation type="submission" date="2022-10" db="EMBL/GenBank/DDBJ databases">
        <title>Alteromonas sp. chi3 Genome sequencing.</title>
        <authorList>
            <person name="Park S."/>
        </authorList>
    </citation>
    <scope>NUCLEOTIDE SEQUENCE [LARGE SCALE GENOMIC DNA]</scope>
    <source>
        <strain evidence="6">chi3</strain>
    </source>
</reference>
<organism evidence="5 6">
    <name type="scientific">Alteromonas gilva</name>
    <dbReference type="NCBI Taxonomy" id="2987522"/>
    <lineage>
        <taxon>Bacteria</taxon>
        <taxon>Pseudomonadati</taxon>
        <taxon>Pseudomonadota</taxon>
        <taxon>Gammaproteobacteria</taxon>
        <taxon>Alteromonadales</taxon>
        <taxon>Alteromonadaceae</taxon>
        <taxon>Alteromonas/Salinimonas group</taxon>
        <taxon>Alteromonas</taxon>
    </lineage>
</organism>
<comment type="subcellular location">
    <subcellularLocation>
        <location evidence="3">Cytoplasm</location>
    </subcellularLocation>
</comment>
<dbReference type="InterPro" id="IPR050229">
    <property type="entry name" value="GlpE_sulfurtransferase"/>
</dbReference>
<keyword evidence="2 3" id="KW-0808">Transferase</keyword>
<dbReference type="EC" id="2.8.1.1" evidence="3"/>
<dbReference type="CDD" id="cd01444">
    <property type="entry name" value="GlpE_ST"/>
    <property type="match status" value="1"/>
</dbReference>
<evidence type="ECO:0000313" key="6">
    <source>
        <dbReference type="Proteomes" id="UP001218788"/>
    </source>
</evidence>
<evidence type="ECO:0000256" key="1">
    <source>
        <dbReference type="ARBA" id="ARBA00022490"/>
    </source>
</evidence>
<feature type="active site" description="Cysteine persulfide intermediate" evidence="3">
    <location>
        <position position="63"/>
    </location>
</feature>
<name>A0ABT5L475_9ALTE</name>
<evidence type="ECO:0000256" key="2">
    <source>
        <dbReference type="ARBA" id="ARBA00022679"/>
    </source>
</evidence>
<evidence type="ECO:0000259" key="4">
    <source>
        <dbReference type="PROSITE" id="PS50206"/>
    </source>
</evidence>
<dbReference type="RefSeq" id="WP_273641626.1">
    <property type="nucleotide sequence ID" value="NZ_JAQQXP010000002.1"/>
</dbReference>
<dbReference type="EMBL" id="JAQQXP010000002">
    <property type="protein sequence ID" value="MDC8831845.1"/>
    <property type="molecule type" value="Genomic_DNA"/>
</dbReference>
<accession>A0ABT5L475</accession>
<keyword evidence="1 3" id="KW-0963">Cytoplasm</keyword>
<dbReference type="InterPro" id="IPR036873">
    <property type="entry name" value="Rhodanese-like_dom_sf"/>
</dbReference>
<dbReference type="NCBIfam" id="NF001195">
    <property type="entry name" value="PRK00162.1"/>
    <property type="match status" value="1"/>
</dbReference>
<dbReference type="PANTHER" id="PTHR43031:SF6">
    <property type="entry name" value="THIOSULFATE SULFURTRANSFERASE GLPE"/>
    <property type="match status" value="1"/>
</dbReference>
<comment type="catalytic activity">
    <reaction evidence="3">
        <text>thiosulfate + [thioredoxin]-dithiol = [thioredoxin]-disulfide + hydrogen sulfide + sulfite + 2 H(+)</text>
        <dbReference type="Rhea" id="RHEA:83859"/>
        <dbReference type="Rhea" id="RHEA-COMP:10698"/>
        <dbReference type="Rhea" id="RHEA-COMP:10700"/>
        <dbReference type="ChEBI" id="CHEBI:15378"/>
        <dbReference type="ChEBI" id="CHEBI:17359"/>
        <dbReference type="ChEBI" id="CHEBI:29919"/>
        <dbReference type="ChEBI" id="CHEBI:29950"/>
        <dbReference type="ChEBI" id="CHEBI:33542"/>
        <dbReference type="ChEBI" id="CHEBI:50058"/>
    </reaction>
</comment>
<dbReference type="Proteomes" id="UP001218788">
    <property type="component" value="Unassembled WGS sequence"/>
</dbReference>
<dbReference type="SMART" id="SM00450">
    <property type="entry name" value="RHOD"/>
    <property type="match status" value="1"/>
</dbReference>
<keyword evidence="6" id="KW-1185">Reference proteome</keyword>
<evidence type="ECO:0000313" key="5">
    <source>
        <dbReference type="EMBL" id="MDC8831845.1"/>
    </source>
</evidence>
<gene>
    <name evidence="3 5" type="primary">glpE</name>
    <name evidence="5" type="ORF">OIK42_13890</name>
</gene>
<dbReference type="InterPro" id="IPR023695">
    <property type="entry name" value="Thiosulf_sulfurTrfase"/>
</dbReference>
<dbReference type="Pfam" id="PF00581">
    <property type="entry name" value="Rhodanese"/>
    <property type="match status" value="1"/>
</dbReference>